<dbReference type="KEGG" id="hlm:DV707_07560"/>
<organism evidence="4 5">
    <name type="scientific">Halobellus limi</name>
    <dbReference type="NCBI Taxonomy" id="699433"/>
    <lineage>
        <taxon>Archaea</taxon>
        <taxon>Methanobacteriati</taxon>
        <taxon>Methanobacteriota</taxon>
        <taxon>Stenosarchaea group</taxon>
        <taxon>Halobacteria</taxon>
        <taxon>Halobacteriales</taxon>
        <taxon>Haloferacaceae</taxon>
        <taxon>Halobellus</taxon>
    </lineage>
</organism>
<dbReference type="Proteomes" id="UP000296733">
    <property type="component" value="Chromosome"/>
</dbReference>
<evidence type="ECO:0000256" key="1">
    <source>
        <dbReference type="SAM" id="MobiDB-lite"/>
    </source>
</evidence>
<dbReference type="EMBL" id="CP031311">
    <property type="protein sequence ID" value="QCC47529.1"/>
    <property type="molecule type" value="Genomic_DNA"/>
</dbReference>
<dbReference type="PROSITE" id="PS51318">
    <property type="entry name" value="TAT"/>
    <property type="match status" value="1"/>
</dbReference>
<reference evidence="4 5" key="1">
    <citation type="submission" date="2016-10" db="EMBL/GenBank/DDBJ databases">
        <authorList>
            <person name="de Groot N.N."/>
        </authorList>
    </citation>
    <scope>NUCLEOTIDE SEQUENCE [LARGE SCALE GENOMIC DNA]</scope>
    <source>
        <strain evidence="4 5">CGMCC 1.10331</strain>
    </source>
</reference>
<dbReference type="Proteomes" id="UP000236740">
    <property type="component" value="Unassembled WGS sequence"/>
</dbReference>
<sequence length="549" mass="58109">MSSEARAESPNSPETAGPTDELISKKTTRRRFIQGAGVAAATAASAGPATAQSTRDKAWTEGRSGLDFSSDFVPNAYNEEDGLTRAKHRMKWGATLEALEFYEDDSGNKARLPGYVPTKSSTPEHDTDNVVTVRADKFDFPDGYNFPRGETYDGDGDGESDEDVYALDATHWSTTDASTGTVSVTDADLDVSKALNVASSSLADGETVSATFTDVSVSDDVEKSYFQGVINVNSVGSNALVKIALRDDDGDEKILTVDPSGDASTAKVITTGAGNGIVFQQRIGDLATDGSGDGTFDSIEEVEIRISASGGASDADVTLTAFNAEKPAKWVFGSYLKNEGTDSEERVKRERPGPGTFTMTSLDTMSDELKDDSAVIYDVEQPMRYTMQESDHPFEFRFLEASDYPGYDYRLQIRGKQSVPTGYDLTHTALSWFDQVTAPASRYVEVWTATGTEDVDFADIDDTSKTAHAGNYDSRGAEVTLKSSASAGNVNTFFADILLTSSNKSDAESSGGGGGGAPPSAKGGNGILSVIAAIFGGLGITGLLARLSG</sequence>
<name>A0A1H5SP02_9EURY</name>
<feature type="transmembrane region" description="Helical" evidence="2">
    <location>
        <begin position="526"/>
        <end position="545"/>
    </location>
</feature>
<dbReference type="GeneID" id="39857935"/>
<keyword evidence="2" id="KW-0812">Transmembrane</keyword>
<evidence type="ECO:0000313" key="5">
    <source>
        <dbReference type="Proteomes" id="UP000236740"/>
    </source>
</evidence>
<feature type="compositionally biased region" description="Low complexity" evidence="1">
    <location>
        <begin position="39"/>
        <end position="53"/>
    </location>
</feature>
<dbReference type="AlphaFoldDB" id="A0A1H5SP02"/>
<feature type="region of interest" description="Disordered" evidence="1">
    <location>
        <begin position="1"/>
        <end position="27"/>
    </location>
</feature>
<keyword evidence="5" id="KW-1185">Reference proteome</keyword>
<dbReference type="RefSeq" id="WP_103989868.1">
    <property type="nucleotide sequence ID" value="NZ_CP031311.1"/>
</dbReference>
<proteinExistence type="predicted"/>
<feature type="region of interest" description="Disordered" evidence="1">
    <location>
        <begin position="39"/>
        <end position="71"/>
    </location>
</feature>
<dbReference type="NCBIfam" id="TIGR01409">
    <property type="entry name" value="TAT_signal_seq"/>
    <property type="match status" value="1"/>
</dbReference>
<keyword evidence="2" id="KW-1133">Transmembrane helix</keyword>
<evidence type="ECO:0000313" key="6">
    <source>
        <dbReference type="Proteomes" id="UP000296733"/>
    </source>
</evidence>
<evidence type="ECO:0000313" key="4">
    <source>
        <dbReference type="EMBL" id="SEF52333.1"/>
    </source>
</evidence>
<accession>A0A1H5SP02</accession>
<evidence type="ECO:0000313" key="3">
    <source>
        <dbReference type="EMBL" id="QCC47529.1"/>
    </source>
</evidence>
<dbReference type="OrthoDB" id="326330at2157"/>
<gene>
    <name evidence="3" type="ORF">DV707_07560</name>
    <name evidence="4" type="ORF">SAMN04488133_0034</name>
</gene>
<dbReference type="InterPro" id="IPR019546">
    <property type="entry name" value="TAT_signal_bac_arc"/>
</dbReference>
<evidence type="ECO:0000256" key="2">
    <source>
        <dbReference type="SAM" id="Phobius"/>
    </source>
</evidence>
<dbReference type="EMBL" id="FNVN01000001">
    <property type="protein sequence ID" value="SEF52333.1"/>
    <property type="molecule type" value="Genomic_DNA"/>
</dbReference>
<keyword evidence="2" id="KW-0472">Membrane</keyword>
<feature type="compositionally biased region" description="Polar residues" evidence="1">
    <location>
        <begin position="1"/>
        <end position="14"/>
    </location>
</feature>
<protein>
    <submittedName>
        <fullName evidence="4">Tat (Twin-arginine translocation) pathway signal sequence</fullName>
    </submittedName>
</protein>
<dbReference type="InterPro" id="IPR006311">
    <property type="entry name" value="TAT_signal"/>
</dbReference>
<reference evidence="3 6" key="2">
    <citation type="journal article" date="2019" name="Nat. Commun.">
        <title>A new type of DNA phosphorothioation-based antiviral system in archaea.</title>
        <authorList>
            <person name="Xiong L."/>
            <person name="Liu S."/>
            <person name="Chen S."/>
            <person name="Xiao Y."/>
            <person name="Zhu B."/>
            <person name="Gao Y."/>
            <person name="Zhang Y."/>
            <person name="Chen B."/>
            <person name="Luo J."/>
            <person name="Deng Z."/>
            <person name="Chen X."/>
            <person name="Wang L."/>
            <person name="Chen S."/>
        </authorList>
    </citation>
    <scope>NUCLEOTIDE SEQUENCE [LARGE SCALE GENOMIC DNA]</scope>
    <source>
        <strain evidence="3 6">CGMCC 1.10331</strain>
    </source>
</reference>